<evidence type="ECO:0000259" key="6">
    <source>
        <dbReference type="Pfam" id="PF00535"/>
    </source>
</evidence>
<evidence type="ECO:0000256" key="3">
    <source>
        <dbReference type="ARBA" id="ARBA00022676"/>
    </source>
</evidence>
<sequence>MASYSIIIPAYNEAAELPETLAAIRKAMQSVEVRGELIVVDNNSNDDTAEVARAHGADQVVFEPQNQIARARNAGARACSAPSLIFIDADSRIEPELLQQSLQQLDSGKVVAGGAVIEFEGQITAVGRAGIRLWKRISKLTKTAAGSYLFCRRDAFEAVGGFDEKLYASEEVHLSRKLRKWGRANNQRFVILSNPPVRTSARKLEWYSSLQILGWVALMIALPIAVRSKRLCAFWYERPSPSKPKA</sequence>
<dbReference type="Pfam" id="PF00535">
    <property type="entry name" value="Glycos_transf_2"/>
    <property type="match status" value="1"/>
</dbReference>
<dbReference type="EMBL" id="CP001998">
    <property type="protein sequence ID" value="ADE55190.1"/>
    <property type="molecule type" value="Genomic_DNA"/>
</dbReference>
<proteinExistence type="predicted"/>
<keyword evidence="8" id="KW-1185">Reference proteome</keyword>
<protein>
    <submittedName>
        <fullName evidence="7">Glycosyl transferase family 2</fullName>
    </submittedName>
</protein>
<keyword evidence="2" id="KW-1003">Cell membrane</keyword>
<dbReference type="OrthoDB" id="9777873at2"/>
<dbReference type="KEGG" id="caa:Caka_2172"/>
<dbReference type="RefSeq" id="WP_013043912.1">
    <property type="nucleotide sequence ID" value="NC_014008.1"/>
</dbReference>
<evidence type="ECO:0000313" key="8">
    <source>
        <dbReference type="Proteomes" id="UP000000925"/>
    </source>
</evidence>
<dbReference type="AlphaFoldDB" id="D5EM30"/>
<evidence type="ECO:0000256" key="1">
    <source>
        <dbReference type="ARBA" id="ARBA00004236"/>
    </source>
</evidence>
<evidence type="ECO:0000313" key="7">
    <source>
        <dbReference type="EMBL" id="ADE55190.1"/>
    </source>
</evidence>
<organism evidence="7 8">
    <name type="scientific">Coraliomargarita akajimensis (strain DSM 45221 / IAM 15411 / JCM 23193 / KCTC 12865 / 04OKA010-24)</name>
    <dbReference type="NCBI Taxonomy" id="583355"/>
    <lineage>
        <taxon>Bacteria</taxon>
        <taxon>Pseudomonadati</taxon>
        <taxon>Verrucomicrobiota</taxon>
        <taxon>Opitutia</taxon>
        <taxon>Puniceicoccales</taxon>
        <taxon>Coraliomargaritaceae</taxon>
        <taxon>Coraliomargarita</taxon>
    </lineage>
</organism>
<dbReference type="GO" id="GO:0005886">
    <property type="term" value="C:plasma membrane"/>
    <property type="evidence" value="ECO:0007669"/>
    <property type="project" value="UniProtKB-SubCell"/>
</dbReference>
<name>D5EM30_CORAD</name>
<comment type="subcellular location">
    <subcellularLocation>
        <location evidence="1">Cell membrane</location>
    </subcellularLocation>
</comment>
<keyword evidence="3" id="KW-0328">Glycosyltransferase</keyword>
<gene>
    <name evidence="7" type="ordered locus">Caka_2172</name>
</gene>
<dbReference type="InterPro" id="IPR001173">
    <property type="entry name" value="Glyco_trans_2-like"/>
</dbReference>
<dbReference type="eggNOG" id="COG1216">
    <property type="taxonomic scope" value="Bacteria"/>
</dbReference>
<feature type="domain" description="Glycosyltransferase 2-like" evidence="6">
    <location>
        <begin position="5"/>
        <end position="156"/>
    </location>
</feature>
<dbReference type="GO" id="GO:0016757">
    <property type="term" value="F:glycosyltransferase activity"/>
    <property type="evidence" value="ECO:0007669"/>
    <property type="project" value="UniProtKB-KW"/>
</dbReference>
<dbReference type="SUPFAM" id="SSF53448">
    <property type="entry name" value="Nucleotide-diphospho-sugar transferases"/>
    <property type="match status" value="1"/>
</dbReference>
<evidence type="ECO:0000256" key="5">
    <source>
        <dbReference type="ARBA" id="ARBA00023136"/>
    </source>
</evidence>
<reference evidence="7 8" key="1">
    <citation type="journal article" date="2010" name="Stand. Genomic Sci.">
        <title>Complete genome sequence of Coraliomargarita akajimensis type strain (04OKA010-24).</title>
        <authorList>
            <person name="Mavromatis K."/>
            <person name="Abt B."/>
            <person name="Brambilla E."/>
            <person name="Lapidus A."/>
            <person name="Copeland A."/>
            <person name="Deshpande S."/>
            <person name="Nolan M."/>
            <person name="Lucas S."/>
            <person name="Tice H."/>
            <person name="Cheng J.F."/>
            <person name="Han C."/>
            <person name="Detter J.C."/>
            <person name="Woyke T."/>
            <person name="Goodwin L."/>
            <person name="Pitluck S."/>
            <person name="Held B."/>
            <person name="Brettin T."/>
            <person name="Tapia R."/>
            <person name="Ivanova N."/>
            <person name="Mikhailova N."/>
            <person name="Pati A."/>
            <person name="Liolios K."/>
            <person name="Chen A."/>
            <person name="Palaniappan K."/>
            <person name="Land M."/>
            <person name="Hauser L."/>
            <person name="Chang Y.J."/>
            <person name="Jeffries C.D."/>
            <person name="Rohde M."/>
            <person name="Goker M."/>
            <person name="Bristow J."/>
            <person name="Eisen J.A."/>
            <person name="Markowitz V."/>
            <person name="Hugenholtz P."/>
            <person name="Klenk H.P."/>
            <person name="Kyrpides N.C."/>
        </authorList>
    </citation>
    <scope>NUCLEOTIDE SEQUENCE [LARGE SCALE GENOMIC DNA]</scope>
    <source>
        <strain evidence="8">DSM 45221 / IAM 15411 / JCM 23193 / KCTC 12865</strain>
    </source>
</reference>
<dbReference type="HOGENOM" id="CLU_025996_17_4_0"/>
<keyword evidence="5" id="KW-0472">Membrane</keyword>
<keyword evidence="4 7" id="KW-0808">Transferase</keyword>
<dbReference type="InterPro" id="IPR029044">
    <property type="entry name" value="Nucleotide-diphossugar_trans"/>
</dbReference>
<dbReference type="STRING" id="583355.Caka_2172"/>
<dbReference type="CAZy" id="GT2">
    <property type="family name" value="Glycosyltransferase Family 2"/>
</dbReference>
<dbReference type="Gene3D" id="3.90.550.10">
    <property type="entry name" value="Spore Coat Polysaccharide Biosynthesis Protein SpsA, Chain A"/>
    <property type="match status" value="1"/>
</dbReference>
<dbReference type="Proteomes" id="UP000000925">
    <property type="component" value="Chromosome"/>
</dbReference>
<dbReference type="PANTHER" id="PTHR43646:SF2">
    <property type="entry name" value="GLYCOSYLTRANSFERASE 2-LIKE DOMAIN-CONTAINING PROTEIN"/>
    <property type="match status" value="1"/>
</dbReference>
<accession>D5EM30</accession>
<dbReference type="PANTHER" id="PTHR43646">
    <property type="entry name" value="GLYCOSYLTRANSFERASE"/>
    <property type="match status" value="1"/>
</dbReference>
<evidence type="ECO:0000256" key="4">
    <source>
        <dbReference type="ARBA" id="ARBA00022679"/>
    </source>
</evidence>
<evidence type="ECO:0000256" key="2">
    <source>
        <dbReference type="ARBA" id="ARBA00022475"/>
    </source>
</evidence>